<dbReference type="InterPro" id="IPR008881">
    <property type="entry name" value="Trigger_fac_ribosome-bd_bac"/>
</dbReference>
<dbReference type="STRING" id="1586267.GCA_001418685_01549"/>
<name>A0A0X3AQP6_9FLAO</name>
<evidence type="ECO:0000259" key="1">
    <source>
        <dbReference type="Pfam" id="PF05697"/>
    </source>
</evidence>
<feature type="domain" description="Trigger factor ribosome-binding bacterial" evidence="1">
    <location>
        <begin position="1"/>
        <end position="142"/>
    </location>
</feature>
<dbReference type="InterPro" id="IPR005215">
    <property type="entry name" value="Trig_fac"/>
</dbReference>
<protein>
    <submittedName>
        <fullName evidence="2">Trigger factor</fullName>
    </submittedName>
</protein>
<dbReference type="AlphaFoldDB" id="A0A0X3AQP6"/>
<dbReference type="InterPro" id="IPR036611">
    <property type="entry name" value="Trigger_fac_ribosome-bd_sf"/>
</dbReference>
<reference evidence="2 3" key="1">
    <citation type="submission" date="2016-01" db="EMBL/GenBank/DDBJ databases">
        <authorList>
            <person name="McClelland M."/>
            <person name="Jain A."/>
            <person name="Saraogi P."/>
            <person name="Mendelson R."/>
            <person name="Westerman R."/>
            <person name="SanMiguel P."/>
            <person name="Csonka L."/>
        </authorList>
    </citation>
    <scope>NUCLEOTIDE SEQUENCE [LARGE SCALE GENOMIC DNA]</scope>
    <source>
        <strain evidence="2 3">R-53146</strain>
    </source>
</reference>
<evidence type="ECO:0000313" key="3">
    <source>
        <dbReference type="Proteomes" id="UP000182761"/>
    </source>
</evidence>
<dbReference type="PANTHER" id="PTHR30560">
    <property type="entry name" value="TRIGGER FACTOR CHAPERONE AND PEPTIDYL-PROLYL CIS/TRANS ISOMERASE"/>
    <property type="match status" value="1"/>
</dbReference>
<dbReference type="Proteomes" id="UP000182761">
    <property type="component" value="Unassembled WGS sequence"/>
</dbReference>
<dbReference type="Pfam" id="PF05697">
    <property type="entry name" value="Trigger_N"/>
    <property type="match status" value="1"/>
</dbReference>
<dbReference type="InterPro" id="IPR037041">
    <property type="entry name" value="Trigger_fac_C_sf"/>
</dbReference>
<dbReference type="Gene3D" id="1.10.3120.10">
    <property type="entry name" value="Trigger factor, C-terminal domain"/>
    <property type="match status" value="1"/>
</dbReference>
<keyword evidence="3" id="KW-1185">Reference proteome</keyword>
<dbReference type="PANTHER" id="PTHR30560:SF3">
    <property type="entry name" value="TRIGGER FACTOR-LIKE PROTEIN TIG, CHLOROPLASTIC"/>
    <property type="match status" value="1"/>
</dbReference>
<sequence length="452" mass="52054">MNVTQNKIDDLNTIVKITIKPEDYKPNVEKSLNDYRKKLNMPGFRKGKAPMSIVKKQYEGAVTFEEINKVLNDTLSNFISENKLSILGQPLPRTNNELDPNAQDMTFEFELGLAPDLSIDLSKAKIPYYKIEATDKEIDDTVLRMQTQLGEVTDADKIEEGGNFVGEVLEIDAEGNQVEEGINTTITFLVDDLKDKNSFLGRKKGDIVTIQAQDLFNDVHQLQHFFGLSHEDAHHYNANLKINVEKTSIRTKAELNQELFDKVYGKDKVKSEEELKAKIKDEIENYYKKESDTKFMNDSVEWLLDTIKFDLPTEFLKKFIKSKAKEPMSDEDAATEYEKSVKALRYQLIEGQILSDNKISVQYNDLVEYTKNQMKQQFAMYGYVDIPDAELDKYVANAMKNEEHVRQSSGNLIQQELLKIFDAKIQKKEKTVTLEKFDAILKKESEEMKTEK</sequence>
<gene>
    <name evidence="2" type="ORF">Ga0061079_10976</name>
</gene>
<dbReference type="GO" id="GO:0043022">
    <property type="term" value="F:ribosome binding"/>
    <property type="evidence" value="ECO:0007669"/>
    <property type="project" value="TreeGrafter"/>
</dbReference>
<dbReference type="SUPFAM" id="SSF109998">
    <property type="entry name" value="Triger factor/SurA peptide-binding domain-like"/>
    <property type="match status" value="1"/>
</dbReference>
<dbReference type="GO" id="GO:0015031">
    <property type="term" value="P:protein transport"/>
    <property type="evidence" value="ECO:0007669"/>
    <property type="project" value="InterPro"/>
</dbReference>
<dbReference type="GO" id="GO:0051083">
    <property type="term" value="P:'de novo' cotranslational protein folding"/>
    <property type="evidence" value="ECO:0007669"/>
    <property type="project" value="TreeGrafter"/>
</dbReference>
<dbReference type="GO" id="GO:0044183">
    <property type="term" value="F:protein folding chaperone"/>
    <property type="evidence" value="ECO:0007669"/>
    <property type="project" value="TreeGrafter"/>
</dbReference>
<dbReference type="Gene3D" id="3.30.70.1050">
    <property type="entry name" value="Trigger factor ribosome-binding domain"/>
    <property type="match status" value="1"/>
</dbReference>
<dbReference type="GO" id="GO:0003755">
    <property type="term" value="F:peptidyl-prolyl cis-trans isomerase activity"/>
    <property type="evidence" value="ECO:0007669"/>
    <property type="project" value="TreeGrafter"/>
</dbReference>
<dbReference type="SUPFAM" id="SSF102735">
    <property type="entry name" value="Trigger factor ribosome-binding domain"/>
    <property type="match status" value="1"/>
</dbReference>
<proteinExistence type="predicted"/>
<evidence type="ECO:0000313" key="2">
    <source>
        <dbReference type="EMBL" id="CVK16686.1"/>
    </source>
</evidence>
<dbReference type="RefSeq" id="WP_055425873.1">
    <property type="nucleotide sequence ID" value="NZ_FCOR01000009.1"/>
</dbReference>
<dbReference type="InterPro" id="IPR027304">
    <property type="entry name" value="Trigger_fact/SurA_dom_sf"/>
</dbReference>
<dbReference type="EMBL" id="FCOR01000009">
    <property type="protein sequence ID" value="CVK16686.1"/>
    <property type="molecule type" value="Genomic_DNA"/>
</dbReference>
<dbReference type="OrthoDB" id="9767721at2"/>
<dbReference type="PIRSF" id="PIRSF003095">
    <property type="entry name" value="Trigger_factor"/>
    <property type="match status" value="1"/>
</dbReference>
<dbReference type="GO" id="GO:0043335">
    <property type="term" value="P:protein unfolding"/>
    <property type="evidence" value="ECO:0007669"/>
    <property type="project" value="TreeGrafter"/>
</dbReference>
<organism evidence="2 3">
    <name type="scientific">Apibacter mensalis</name>
    <dbReference type="NCBI Taxonomy" id="1586267"/>
    <lineage>
        <taxon>Bacteria</taxon>
        <taxon>Pseudomonadati</taxon>
        <taxon>Bacteroidota</taxon>
        <taxon>Flavobacteriia</taxon>
        <taxon>Flavobacteriales</taxon>
        <taxon>Weeksellaceae</taxon>
        <taxon>Apibacter</taxon>
    </lineage>
</organism>
<accession>A0A0X3AQP6</accession>